<proteinExistence type="predicted"/>
<sequence length="159" mass="18300">MKGKFVNDLQEDILQSMGDSVDVLQRARNLVPPVFQAAQLVNRLVELPNLINQMRDDLNEPTIAINEMNIGINFRINQIEQNYVARSLNASAIRENSLIVWIRVGDKDPPHRCKTFGQFNRLSPRQLIDLLHYYNLPAQRTQILNRRILGRLIGVPAYV</sequence>
<gene>
    <name evidence="1" type="ORF">OXX778_LOCUS10099</name>
</gene>
<dbReference type="Proteomes" id="UP000663879">
    <property type="component" value="Unassembled WGS sequence"/>
</dbReference>
<dbReference type="AlphaFoldDB" id="A0A813Y2V2"/>
<name>A0A813Y2V2_9BILA</name>
<comment type="caution">
    <text evidence="1">The sequence shown here is derived from an EMBL/GenBank/DDBJ whole genome shotgun (WGS) entry which is preliminary data.</text>
</comment>
<keyword evidence="2" id="KW-1185">Reference proteome</keyword>
<reference evidence="1" key="1">
    <citation type="submission" date="2021-02" db="EMBL/GenBank/DDBJ databases">
        <authorList>
            <person name="Nowell W R."/>
        </authorList>
    </citation>
    <scope>NUCLEOTIDE SEQUENCE</scope>
    <source>
        <strain evidence="1">Ploen Becks lab</strain>
    </source>
</reference>
<evidence type="ECO:0000313" key="1">
    <source>
        <dbReference type="EMBL" id="CAF0874497.1"/>
    </source>
</evidence>
<accession>A0A813Y2V2</accession>
<dbReference type="EMBL" id="CAJNOC010001558">
    <property type="protein sequence ID" value="CAF0874497.1"/>
    <property type="molecule type" value="Genomic_DNA"/>
</dbReference>
<protein>
    <submittedName>
        <fullName evidence="1">Uncharacterized protein</fullName>
    </submittedName>
</protein>
<evidence type="ECO:0000313" key="2">
    <source>
        <dbReference type="Proteomes" id="UP000663879"/>
    </source>
</evidence>
<organism evidence="1 2">
    <name type="scientific">Brachionus calyciflorus</name>
    <dbReference type="NCBI Taxonomy" id="104777"/>
    <lineage>
        <taxon>Eukaryota</taxon>
        <taxon>Metazoa</taxon>
        <taxon>Spiralia</taxon>
        <taxon>Gnathifera</taxon>
        <taxon>Rotifera</taxon>
        <taxon>Eurotatoria</taxon>
        <taxon>Monogononta</taxon>
        <taxon>Pseudotrocha</taxon>
        <taxon>Ploima</taxon>
        <taxon>Brachionidae</taxon>
        <taxon>Brachionus</taxon>
    </lineage>
</organism>